<reference evidence="1" key="1">
    <citation type="submission" date="2020-04" db="EMBL/GenBank/DDBJ databases">
        <authorList>
            <person name="Chiriac C."/>
            <person name="Salcher M."/>
            <person name="Ghai R."/>
            <person name="Kavagutti S V."/>
        </authorList>
    </citation>
    <scope>NUCLEOTIDE SEQUENCE</scope>
</reference>
<sequence length="180" mass="21793">MEETLGKEFYESADKVITINRPETFEDYLQRLKDRRTEDDYKYTDEDFKNYIHYIFNCYETNLSVYKCLEFMYFAERDIDDQLFNREPKQETLEEAAEIFVDNRFTKQICGDESYPDILASKSSIVESHILFAKWQQEQHDFLPGFIKQFDPEEGEIDAERWTAVEYLKWLESNKFKIVK</sequence>
<dbReference type="EMBL" id="LR796188">
    <property type="protein sequence ID" value="CAB4125779.1"/>
    <property type="molecule type" value="Genomic_DNA"/>
</dbReference>
<name>A0A6J5L125_9CAUD</name>
<gene>
    <name evidence="1" type="ORF">UFOVP54_228</name>
</gene>
<evidence type="ECO:0000313" key="1">
    <source>
        <dbReference type="EMBL" id="CAB4125779.1"/>
    </source>
</evidence>
<proteinExistence type="predicted"/>
<protein>
    <submittedName>
        <fullName evidence="1">Uncharacterized protein</fullName>
    </submittedName>
</protein>
<accession>A0A6J5L125</accession>
<organism evidence="1">
    <name type="scientific">uncultured Caudovirales phage</name>
    <dbReference type="NCBI Taxonomy" id="2100421"/>
    <lineage>
        <taxon>Viruses</taxon>
        <taxon>Duplodnaviria</taxon>
        <taxon>Heunggongvirae</taxon>
        <taxon>Uroviricota</taxon>
        <taxon>Caudoviricetes</taxon>
        <taxon>Peduoviridae</taxon>
        <taxon>Maltschvirus</taxon>
        <taxon>Maltschvirus maltsch</taxon>
    </lineage>
</organism>